<sequence length="394" mass="42382">MITTLAIANYRSLRELVLPLEQLTVITGPNGSGKSSVYKALRLLADIASGGVVSSLVREGGLDSALWAGPGVVSARMKRGEVPVQGTVGGKPTRMKLGFAADDDGFGYAIALGSAAPSSVPKVFERDPEIKHEAVWAGPQPRAASLLVQREGPNLRVRDEAGRGWARVDRPVPGWASMMTEHADPRSAPEMLTVREHLRRWRFYDHFRSDADAPARQPRLGSFTPVLAADGADLAAAWASIHAIGDHDALAEAVDDAFAGATVTAELQGERFALQMRQPGLLRPLQMAELSDGTLRYLLWVAALLTPRPPPLLVLNEPETSLHPDLLPALGRLIARAAAQTQVVVVSHANRLLAALEAAAPESGYLPLHLDKQLGETVVANLRADELPRWSWLD</sequence>
<protein>
    <submittedName>
        <fullName evidence="2">ATP-binding protein</fullName>
    </submittedName>
</protein>
<dbReference type="PANTHER" id="PTHR32182">
    <property type="entry name" value="DNA REPLICATION AND REPAIR PROTEIN RECF"/>
    <property type="match status" value="1"/>
</dbReference>
<dbReference type="GO" id="GO:0005524">
    <property type="term" value="F:ATP binding"/>
    <property type="evidence" value="ECO:0007669"/>
    <property type="project" value="UniProtKB-KW"/>
</dbReference>
<name>A0A1Y0EQ75_9BURK</name>
<dbReference type="Pfam" id="PF13304">
    <property type="entry name" value="AAA_21"/>
    <property type="match status" value="1"/>
</dbReference>
<organism evidence="2 3">
    <name type="scientific">Comamonas serinivorans</name>
    <dbReference type="NCBI Taxonomy" id="1082851"/>
    <lineage>
        <taxon>Bacteria</taxon>
        <taxon>Pseudomonadati</taxon>
        <taxon>Pseudomonadota</taxon>
        <taxon>Betaproteobacteria</taxon>
        <taxon>Burkholderiales</taxon>
        <taxon>Comamonadaceae</taxon>
        <taxon>Comamonas</taxon>
    </lineage>
</organism>
<dbReference type="PANTHER" id="PTHR32182:SF25">
    <property type="entry name" value="SLR1056 PROTEIN"/>
    <property type="match status" value="1"/>
</dbReference>
<dbReference type="FunFam" id="3.40.50.300:FF:002534">
    <property type="entry name" value="Putative RecF protein"/>
    <property type="match status" value="1"/>
</dbReference>
<dbReference type="InterPro" id="IPR003959">
    <property type="entry name" value="ATPase_AAA_core"/>
</dbReference>
<keyword evidence="2" id="KW-0547">Nucleotide-binding</keyword>
<proteinExistence type="predicted"/>
<dbReference type="InterPro" id="IPR014555">
    <property type="entry name" value="RecF-like"/>
</dbReference>
<evidence type="ECO:0000313" key="2">
    <source>
        <dbReference type="EMBL" id="ARU05763.1"/>
    </source>
</evidence>
<keyword evidence="2" id="KW-0067">ATP-binding</keyword>
<gene>
    <name evidence="2" type="ORF">CCO03_14675</name>
</gene>
<dbReference type="SUPFAM" id="SSF52540">
    <property type="entry name" value="P-loop containing nucleoside triphosphate hydrolases"/>
    <property type="match status" value="1"/>
</dbReference>
<accession>A0A1Y0EQ75</accession>
<dbReference type="Gene3D" id="3.40.50.300">
    <property type="entry name" value="P-loop containing nucleotide triphosphate hydrolases"/>
    <property type="match status" value="2"/>
</dbReference>
<dbReference type="GO" id="GO:0016887">
    <property type="term" value="F:ATP hydrolysis activity"/>
    <property type="evidence" value="ECO:0007669"/>
    <property type="project" value="InterPro"/>
</dbReference>
<dbReference type="EMBL" id="CP021455">
    <property type="protein sequence ID" value="ARU05763.1"/>
    <property type="molecule type" value="Genomic_DNA"/>
</dbReference>
<dbReference type="Proteomes" id="UP000196138">
    <property type="component" value="Chromosome"/>
</dbReference>
<dbReference type="InterPro" id="IPR027417">
    <property type="entry name" value="P-loop_NTPase"/>
</dbReference>
<evidence type="ECO:0000259" key="1">
    <source>
        <dbReference type="Pfam" id="PF13304"/>
    </source>
</evidence>
<dbReference type="PIRSF" id="PIRSF029347">
    <property type="entry name" value="RecF"/>
    <property type="match status" value="1"/>
</dbReference>
<dbReference type="KEGG" id="cser:CCO03_14675"/>
<dbReference type="GO" id="GO:0000731">
    <property type="term" value="P:DNA synthesis involved in DNA repair"/>
    <property type="evidence" value="ECO:0007669"/>
    <property type="project" value="TreeGrafter"/>
</dbReference>
<feature type="domain" description="ATPase AAA-type core" evidence="1">
    <location>
        <begin position="23"/>
        <end position="353"/>
    </location>
</feature>
<dbReference type="FunFam" id="3.40.50.300:FF:002708">
    <property type="entry name" value="FeS assembly ATPase SufC"/>
    <property type="match status" value="1"/>
</dbReference>
<reference evidence="2 3" key="1">
    <citation type="submission" date="2017-05" db="EMBL/GenBank/DDBJ databases">
        <authorList>
            <person name="Song R."/>
            <person name="Chenine A.L."/>
            <person name="Ruprecht R.M."/>
        </authorList>
    </citation>
    <scope>NUCLEOTIDE SEQUENCE [LARGE SCALE GENOMIC DNA]</scope>
    <source>
        <strain evidence="2 3">DSM 26136</strain>
    </source>
</reference>
<keyword evidence="3" id="KW-1185">Reference proteome</keyword>
<dbReference type="GO" id="GO:0006302">
    <property type="term" value="P:double-strand break repair"/>
    <property type="evidence" value="ECO:0007669"/>
    <property type="project" value="TreeGrafter"/>
</dbReference>
<dbReference type="OrthoDB" id="104167at2"/>
<evidence type="ECO:0000313" key="3">
    <source>
        <dbReference type="Proteomes" id="UP000196138"/>
    </source>
</evidence>
<dbReference type="AlphaFoldDB" id="A0A1Y0EQ75"/>